<protein>
    <submittedName>
        <fullName evidence="1">Uncharacterized protein</fullName>
    </submittedName>
</protein>
<dbReference type="OrthoDB" id="5901159at2"/>
<accession>A0A545TK13</accession>
<reference evidence="1 2" key="1">
    <citation type="submission" date="2019-06" db="EMBL/GenBank/DDBJ databases">
        <title>Draft genome of Aliikangiella marina GYP-15.</title>
        <authorList>
            <person name="Wang G."/>
        </authorList>
    </citation>
    <scope>NUCLEOTIDE SEQUENCE [LARGE SCALE GENOMIC DNA]</scope>
    <source>
        <strain evidence="1 2">GYP-15</strain>
    </source>
</reference>
<gene>
    <name evidence="1" type="ORF">FLL45_00350</name>
</gene>
<organism evidence="1 2">
    <name type="scientific">Aliikangiella marina</name>
    <dbReference type="NCBI Taxonomy" id="1712262"/>
    <lineage>
        <taxon>Bacteria</taxon>
        <taxon>Pseudomonadati</taxon>
        <taxon>Pseudomonadota</taxon>
        <taxon>Gammaproteobacteria</taxon>
        <taxon>Oceanospirillales</taxon>
        <taxon>Pleioneaceae</taxon>
        <taxon>Aliikangiella</taxon>
    </lineage>
</organism>
<evidence type="ECO:0000313" key="2">
    <source>
        <dbReference type="Proteomes" id="UP000317839"/>
    </source>
</evidence>
<keyword evidence="2" id="KW-1185">Reference proteome</keyword>
<evidence type="ECO:0000313" key="1">
    <source>
        <dbReference type="EMBL" id="TQV77538.1"/>
    </source>
</evidence>
<name>A0A545TK13_9GAMM</name>
<sequence length="103" mass="11400">MLAIIFSSDAFAGYNANFDGKVKRVITYTYSTQILIEVENQPTSHPECTVFGLMVIDPDTPDNIRQLVLTRLMTAYATGEVVTIGYDNKGSCVNGRMKVFRVG</sequence>
<proteinExistence type="predicted"/>
<comment type="caution">
    <text evidence="1">The sequence shown here is derived from an EMBL/GenBank/DDBJ whole genome shotgun (WGS) entry which is preliminary data.</text>
</comment>
<dbReference type="Proteomes" id="UP000317839">
    <property type="component" value="Unassembled WGS sequence"/>
</dbReference>
<dbReference type="EMBL" id="VIKR01000001">
    <property type="protein sequence ID" value="TQV77538.1"/>
    <property type="molecule type" value="Genomic_DNA"/>
</dbReference>
<dbReference type="AlphaFoldDB" id="A0A545TK13"/>